<comment type="caution">
    <text evidence="3">The sequence shown here is derived from an EMBL/GenBank/DDBJ whole genome shotgun (WGS) entry which is preliminary data.</text>
</comment>
<keyword evidence="4" id="KW-1185">Reference proteome</keyword>
<feature type="region of interest" description="Disordered" evidence="1">
    <location>
        <begin position="166"/>
        <end position="201"/>
    </location>
</feature>
<feature type="domain" description="DUF58" evidence="2">
    <location>
        <begin position="52"/>
        <end position="305"/>
    </location>
</feature>
<evidence type="ECO:0000313" key="3">
    <source>
        <dbReference type="EMBL" id="MDR7327196.1"/>
    </source>
</evidence>
<gene>
    <name evidence="3" type="ORF">J2S44_007446</name>
</gene>
<feature type="compositionally biased region" description="Low complexity" evidence="1">
    <location>
        <begin position="184"/>
        <end position="195"/>
    </location>
</feature>
<feature type="compositionally biased region" description="Low complexity" evidence="1">
    <location>
        <begin position="166"/>
        <end position="176"/>
    </location>
</feature>
<evidence type="ECO:0000259" key="2">
    <source>
        <dbReference type="Pfam" id="PF01882"/>
    </source>
</evidence>
<dbReference type="EMBL" id="JAVDYC010000001">
    <property type="protein sequence ID" value="MDR7327196.1"/>
    <property type="molecule type" value="Genomic_DNA"/>
</dbReference>
<evidence type="ECO:0000256" key="1">
    <source>
        <dbReference type="SAM" id="MobiDB-lite"/>
    </source>
</evidence>
<dbReference type="Proteomes" id="UP001183629">
    <property type="component" value="Unassembled WGS sequence"/>
</dbReference>
<dbReference type="InterPro" id="IPR002881">
    <property type="entry name" value="DUF58"/>
</dbReference>
<reference evidence="3 4" key="1">
    <citation type="submission" date="2023-07" db="EMBL/GenBank/DDBJ databases">
        <title>Sequencing the genomes of 1000 actinobacteria strains.</title>
        <authorList>
            <person name="Klenk H.-P."/>
        </authorList>
    </citation>
    <scope>NUCLEOTIDE SEQUENCE [LARGE SCALE GENOMIC DNA]</scope>
    <source>
        <strain evidence="3 4">DSM 44711</strain>
    </source>
</reference>
<organism evidence="3 4">
    <name type="scientific">Catenuloplanes niger</name>
    <dbReference type="NCBI Taxonomy" id="587534"/>
    <lineage>
        <taxon>Bacteria</taxon>
        <taxon>Bacillati</taxon>
        <taxon>Actinomycetota</taxon>
        <taxon>Actinomycetes</taxon>
        <taxon>Micromonosporales</taxon>
        <taxon>Micromonosporaceae</taxon>
        <taxon>Catenuloplanes</taxon>
    </lineage>
</organism>
<protein>
    <submittedName>
        <fullName evidence="3">Uncharacterized protein (DUF58 family)</fullName>
    </submittedName>
</protein>
<name>A0AAE3ZWP9_9ACTN</name>
<dbReference type="AlphaFoldDB" id="A0AAE3ZWP9"/>
<dbReference type="PANTHER" id="PTHR33608:SF6">
    <property type="entry name" value="BLL2464 PROTEIN"/>
    <property type="match status" value="1"/>
</dbReference>
<evidence type="ECO:0000313" key="4">
    <source>
        <dbReference type="Proteomes" id="UP001183629"/>
    </source>
</evidence>
<dbReference type="RefSeq" id="WP_310424239.1">
    <property type="nucleotide sequence ID" value="NZ_JAVDYC010000001.1"/>
</dbReference>
<dbReference type="Pfam" id="PF01882">
    <property type="entry name" value="DUF58"/>
    <property type="match status" value="1"/>
</dbReference>
<accession>A0AAE3ZWP9</accession>
<dbReference type="PANTHER" id="PTHR33608">
    <property type="entry name" value="BLL2464 PROTEIN"/>
    <property type="match status" value="1"/>
</dbReference>
<sequence>MTARDATVRGGLATSERRLRRLELTVIRRLDGLLRGDHLGLLPGHGSEPAGSREYRAGEDDVRRMDWAVTARTGTAHVRTTEADRELSTWVLVDGTPSMDFGTAALTKRELALIAVAAVGHLTARSGNRIGAHLLRAGDVRRFPARAGRAHLNALLRALMSGVPAGPGSPATAGARPGTGGHPGSRPGTGPSAASAGGGGGMSLADGIDGLRRGARRRGLAVVVSDFLDGVPAGPGAPGWERPMRRLAATHQVLAVDIADPRELELPDVGLITLTDPETGRVREISTGSRRLRARYAAAAAEQRAAIRDALRRAGAAHLPLRTDRDWITDIVRHVHAHRRLARATRPMPGVR</sequence>
<proteinExistence type="predicted"/>